<comment type="caution">
    <text evidence="1">The sequence shown here is derived from an EMBL/GenBank/DDBJ whole genome shotgun (WGS) entry which is preliminary data.</text>
</comment>
<reference evidence="1 2" key="1">
    <citation type="submission" date="2016-10" db="EMBL/GenBank/DDBJ databases">
        <authorList>
            <person name="Varghese N."/>
            <person name="Submissions S."/>
        </authorList>
    </citation>
    <scope>NUCLEOTIDE SEQUENCE [LARGE SCALE GENOMIC DNA]</scope>
    <source>
        <strain evidence="1 2">ATCC 49954</strain>
    </source>
</reference>
<organism evidence="1 2">
    <name type="scientific">Listeria ivanovii</name>
    <dbReference type="NCBI Taxonomy" id="1638"/>
    <lineage>
        <taxon>Bacteria</taxon>
        <taxon>Bacillati</taxon>
        <taxon>Bacillota</taxon>
        <taxon>Bacilli</taxon>
        <taxon>Bacillales</taxon>
        <taxon>Listeriaceae</taxon>
        <taxon>Listeria</taxon>
    </lineage>
</organism>
<dbReference type="AlphaFoldDB" id="A0AAX2DST4"/>
<evidence type="ECO:0000313" key="1">
    <source>
        <dbReference type="EMBL" id="SDX29409.1"/>
    </source>
</evidence>
<evidence type="ECO:0000313" key="2">
    <source>
        <dbReference type="Proteomes" id="UP000183610"/>
    </source>
</evidence>
<dbReference type="Proteomes" id="UP000183610">
    <property type="component" value="Unassembled WGS sequence"/>
</dbReference>
<sequence>MKISYKIFDRKGFKKTPVIHFFEEAYTGLGDLLNVDYSLITLDDILSEIDKVESGESSLEEIGSERSMVEIRKDECVIYDAFEGIVEDDELYPTIKMPTPEFKKIVVEWKAEREKLLDRINNEK</sequence>
<proteinExistence type="predicted"/>
<dbReference type="EMBL" id="FNMX01000015">
    <property type="protein sequence ID" value="SDX29409.1"/>
    <property type="molecule type" value="Genomic_DNA"/>
</dbReference>
<protein>
    <submittedName>
        <fullName evidence="1">Uncharacterized protein</fullName>
    </submittedName>
</protein>
<name>A0AAX2DST4_LISIV</name>
<gene>
    <name evidence="1" type="ORF">SAMN05421782_11561</name>
</gene>
<dbReference type="RefSeq" id="WP_038409213.1">
    <property type="nucleotide sequence ID" value="NZ_FNMX01000015.1"/>
</dbReference>
<accession>A0AAX2DST4</accession>